<dbReference type="PROSITE" id="PS00138">
    <property type="entry name" value="SUBTILASE_SER"/>
    <property type="match status" value="1"/>
</dbReference>
<dbReference type="Gene3D" id="2.120.10.80">
    <property type="entry name" value="Kelch-type beta propeller"/>
    <property type="match status" value="1"/>
</dbReference>
<feature type="active site" description="Charge relay system" evidence="5 6">
    <location>
        <position position="593"/>
    </location>
</feature>
<dbReference type="Proteomes" id="UP000886787">
    <property type="component" value="Unassembled WGS sequence"/>
</dbReference>
<evidence type="ECO:0000256" key="10">
    <source>
        <dbReference type="SAM" id="SignalP"/>
    </source>
</evidence>
<accession>A0A9D1CTK0</accession>
<proteinExistence type="inferred from homology"/>
<dbReference type="PANTHER" id="PTHR43806:SF11">
    <property type="entry name" value="CEREVISIN-RELATED"/>
    <property type="match status" value="1"/>
</dbReference>
<evidence type="ECO:0000256" key="8">
    <source>
        <dbReference type="SAM" id="MobiDB-lite"/>
    </source>
</evidence>
<keyword evidence="2 6" id="KW-0645">Protease</keyword>
<dbReference type="InterPro" id="IPR036852">
    <property type="entry name" value="Peptidase_S8/S53_dom_sf"/>
</dbReference>
<evidence type="ECO:0000313" key="14">
    <source>
        <dbReference type="Proteomes" id="UP000886787"/>
    </source>
</evidence>
<feature type="active site" description="Charge relay system" evidence="5 6">
    <location>
        <position position="181"/>
    </location>
</feature>
<keyword evidence="9" id="KW-0812">Transmembrane</keyword>
<evidence type="ECO:0000256" key="7">
    <source>
        <dbReference type="RuleBase" id="RU003355"/>
    </source>
</evidence>
<dbReference type="AlphaFoldDB" id="A0A9D1CTK0"/>
<dbReference type="InterPro" id="IPR015915">
    <property type="entry name" value="Kelch-typ_b-propeller"/>
</dbReference>
<feature type="compositionally biased region" description="Polar residues" evidence="8">
    <location>
        <begin position="1108"/>
        <end position="1141"/>
    </location>
</feature>
<dbReference type="SUPFAM" id="SSF117281">
    <property type="entry name" value="Kelch motif"/>
    <property type="match status" value="1"/>
</dbReference>
<dbReference type="InterPro" id="IPR050131">
    <property type="entry name" value="Peptidase_S8_subtilisin-like"/>
</dbReference>
<keyword evidence="4 6" id="KW-0720">Serine protease</keyword>
<dbReference type="PROSITE" id="PS00136">
    <property type="entry name" value="SUBTILASE_ASP"/>
    <property type="match status" value="1"/>
</dbReference>
<sequence>MKRYGTFFLALLLSVALLSSGSISPAFSAQTGTSLEIAELLTGDYVEGQALILYKSNPHLRAASPLAGLRIEQQWDFNEPMKSESGNLQSNAFRRTERIANETEKVALVSKEGVTTEQLLTELAQNSAVLLAQPNYIDKPLTNDTFYDSQWSLHDTTGGIHTPTVWESSHTYEENVVAVVDTGVDYTHPDLRDKMWTNPGNIGLPGKYGYDFGSNDDDPMPDDVQYSYTNSHGTHCAGEIAAQIDNAQGIAGVSPNTKIMALKVSLLNGGFLTSACIGAYEYIYQAKKAGVNIVAVNNSWGGNEPIPVFNYVLDKVGQAGVLSVIAAGNDSKNNDENFYIPANSQSPYTITVAAGTKENTLAKFTCYGKTSVDLAAPGTTMLSTVARDMYIPMLSEQAGLEKNVYYETFAQPPVYEEDALQIGENLSIINPALFTFSGGEYVQAPYDGKFSLTENGYDGTALALDLSSARDMQAAVKFQMLVKNPYYQSAVPDQTVYASFLTSSLAKEGGRNSVLIQQIDQNGEYIESGDSVPSSSYQDAWNAPMTTLLIDPNDTYIRLEVSISTCADAQSISFDCFGIGFTTGKYGLMSGTSMAAPITCGAVALLSSIYPEESPLEIRARILGGTQPLAGEDIQKVASGGRLDLAKAISDPNPVPDFITLQGSTAVLSGHYMDGASLYIDGALVIPQAADANEIVFDASLFADDAYHTISLSKNGRTFFLKQFFASSPKKFRTETTMPQTSTDGALLSGGADLFYIGLHGEFLYRMTTDGWEELPPCPLPATDNMQFVYTNGGIWGVSGFTYGTEESTTLVRYDIAANKWEYQDTLIFTWRSSDYSSCAAYNGKLYFFNAGLKAGDVSRQFSVYDPASKTLENAADFPVDAPYSKIVMQQVADKLVMIMPEFAANMEDVYLQPYIFDGSSWAEGNRTEILSYEMAHQLLNTACAASGDKLIFTGVALKGYGSTVAYDPSAAIWEGAGYEPLTSDSIFSAAALGDRYYVIQPDSTGENCLSSMPVTSNLRTITVTAGQGGTVQGGATVYNGDNITVKAVPESAATFSGWTENGVLVSTAAKYTFCATADKELTAVFSAETAPTDPTTPTEPSQPTIPATPTSPTGGQAGNTTQDTASGITSNAATGNNGKTPFTGDVTPIAAIALLCILSAVTIAAVRNKKVVKSNQ</sequence>
<dbReference type="PANTHER" id="PTHR43806">
    <property type="entry name" value="PEPTIDASE S8"/>
    <property type="match status" value="1"/>
</dbReference>
<feature type="region of interest" description="Disordered" evidence="8">
    <location>
        <begin position="1089"/>
        <end position="1142"/>
    </location>
</feature>
<dbReference type="GO" id="GO:0006508">
    <property type="term" value="P:proteolysis"/>
    <property type="evidence" value="ECO:0007669"/>
    <property type="project" value="UniProtKB-KW"/>
</dbReference>
<evidence type="ECO:0000256" key="1">
    <source>
        <dbReference type="ARBA" id="ARBA00011073"/>
    </source>
</evidence>
<keyword evidence="3 6" id="KW-0378">Hydrolase</keyword>
<dbReference type="Gene3D" id="3.40.50.200">
    <property type="entry name" value="Peptidase S8/S53 domain"/>
    <property type="match status" value="2"/>
</dbReference>
<dbReference type="SUPFAM" id="SSF52743">
    <property type="entry name" value="Subtilisin-like"/>
    <property type="match status" value="1"/>
</dbReference>
<gene>
    <name evidence="13" type="ORF">IAD32_01570</name>
</gene>
<comment type="caution">
    <text evidence="13">The sequence shown here is derived from an EMBL/GenBank/DDBJ whole genome shotgun (WGS) entry which is preliminary data.</text>
</comment>
<feature type="chain" id="PRO_5038459516" evidence="10">
    <location>
        <begin position="29"/>
        <end position="1177"/>
    </location>
</feature>
<comment type="similarity">
    <text evidence="1 6 7">Belongs to the peptidase S8 family.</text>
</comment>
<name>A0A9D1CTK0_9FIRM</name>
<evidence type="ECO:0000313" key="13">
    <source>
        <dbReference type="EMBL" id="HIQ79957.1"/>
    </source>
</evidence>
<feature type="signal peptide" evidence="10">
    <location>
        <begin position="1"/>
        <end position="28"/>
    </location>
</feature>
<feature type="transmembrane region" description="Helical" evidence="9">
    <location>
        <begin position="1147"/>
        <end position="1167"/>
    </location>
</feature>
<keyword evidence="9" id="KW-1133">Transmembrane helix</keyword>
<dbReference type="PROSITE" id="PS51892">
    <property type="entry name" value="SUBTILASE"/>
    <property type="match status" value="1"/>
</dbReference>
<dbReference type="InterPro" id="IPR023827">
    <property type="entry name" value="Peptidase_S8_Asp-AS"/>
</dbReference>
<dbReference type="InterPro" id="IPR022398">
    <property type="entry name" value="Peptidase_S8_His-AS"/>
</dbReference>
<dbReference type="InterPro" id="IPR000209">
    <property type="entry name" value="Peptidase_S8/S53_dom"/>
</dbReference>
<feature type="compositionally biased region" description="Low complexity" evidence="8">
    <location>
        <begin position="1090"/>
        <end position="1106"/>
    </location>
</feature>
<evidence type="ECO:0000256" key="2">
    <source>
        <dbReference type="ARBA" id="ARBA00022670"/>
    </source>
</evidence>
<dbReference type="GO" id="GO:0004252">
    <property type="term" value="F:serine-type endopeptidase activity"/>
    <property type="evidence" value="ECO:0007669"/>
    <property type="project" value="UniProtKB-UniRule"/>
</dbReference>
<dbReference type="InterPro" id="IPR044060">
    <property type="entry name" value="Bacterial_rp_domain"/>
</dbReference>
<organism evidence="13 14">
    <name type="scientific">Candidatus Scatavimonas merdigallinarum</name>
    <dbReference type="NCBI Taxonomy" id="2840914"/>
    <lineage>
        <taxon>Bacteria</taxon>
        <taxon>Bacillati</taxon>
        <taxon>Bacillota</taxon>
        <taxon>Clostridia</taxon>
        <taxon>Eubacteriales</taxon>
        <taxon>Oscillospiraceae</taxon>
        <taxon>Oscillospiraceae incertae sedis</taxon>
        <taxon>Candidatus Scatavimonas</taxon>
    </lineage>
</organism>
<dbReference type="EMBL" id="DVFW01000012">
    <property type="protein sequence ID" value="HIQ79957.1"/>
    <property type="molecule type" value="Genomic_DNA"/>
</dbReference>
<dbReference type="PRINTS" id="PR00723">
    <property type="entry name" value="SUBTILISIN"/>
</dbReference>
<dbReference type="Pfam" id="PF18998">
    <property type="entry name" value="Flg_new_2"/>
    <property type="match status" value="1"/>
</dbReference>
<dbReference type="InterPro" id="IPR015500">
    <property type="entry name" value="Peptidase_S8_subtilisin-rel"/>
</dbReference>
<feature type="domain" description="Bacterial repeat" evidence="12">
    <location>
        <begin position="1021"/>
        <end position="1089"/>
    </location>
</feature>
<evidence type="ECO:0000256" key="5">
    <source>
        <dbReference type="PIRSR" id="PIRSR615500-1"/>
    </source>
</evidence>
<feature type="domain" description="Peptidase S8/S53" evidence="11">
    <location>
        <begin position="176"/>
        <end position="384"/>
    </location>
</feature>
<reference evidence="13" key="1">
    <citation type="submission" date="2020-10" db="EMBL/GenBank/DDBJ databases">
        <authorList>
            <person name="Gilroy R."/>
        </authorList>
    </citation>
    <scope>NUCLEOTIDE SEQUENCE</scope>
    <source>
        <strain evidence="13">ChiSjej1B19-3389</strain>
    </source>
</reference>
<feature type="active site" description="Charge relay system" evidence="5 6">
    <location>
        <position position="232"/>
    </location>
</feature>
<dbReference type="InterPro" id="IPR023828">
    <property type="entry name" value="Peptidase_S8_Ser-AS"/>
</dbReference>
<evidence type="ECO:0000256" key="3">
    <source>
        <dbReference type="ARBA" id="ARBA00022801"/>
    </source>
</evidence>
<evidence type="ECO:0000256" key="4">
    <source>
        <dbReference type="ARBA" id="ARBA00022825"/>
    </source>
</evidence>
<dbReference type="PROSITE" id="PS00137">
    <property type="entry name" value="SUBTILASE_HIS"/>
    <property type="match status" value="1"/>
</dbReference>
<keyword evidence="9" id="KW-0472">Membrane</keyword>
<dbReference type="Pfam" id="PF00082">
    <property type="entry name" value="Peptidase_S8"/>
    <property type="match status" value="2"/>
</dbReference>
<evidence type="ECO:0000259" key="12">
    <source>
        <dbReference type="Pfam" id="PF18998"/>
    </source>
</evidence>
<feature type="domain" description="Peptidase S8/S53" evidence="11">
    <location>
        <begin position="575"/>
        <end position="623"/>
    </location>
</feature>
<evidence type="ECO:0000256" key="9">
    <source>
        <dbReference type="SAM" id="Phobius"/>
    </source>
</evidence>
<protein>
    <submittedName>
        <fullName evidence="13">S8 family serine peptidase</fullName>
    </submittedName>
</protein>
<evidence type="ECO:0000259" key="11">
    <source>
        <dbReference type="Pfam" id="PF00082"/>
    </source>
</evidence>
<reference evidence="13" key="2">
    <citation type="journal article" date="2021" name="PeerJ">
        <title>Extensive microbial diversity within the chicken gut microbiome revealed by metagenomics and culture.</title>
        <authorList>
            <person name="Gilroy R."/>
            <person name="Ravi A."/>
            <person name="Getino M."/>
            <person name="Pursley I."/>
            <person name="Horton D.L."/>
            <person name="Alikhan N.F."/>
            <person name="Baker D."/>
            <person name="Gharbi K."/>
            <person name="Hall N."/>
            <person name="Watson M."/>
            <person name="Adriaenssens E.M."/>
            <person name="Foster-Nyarko E."/>
            <person name="Jarju S."/>
            <person name="Secka A."/>
            <person name="Antonio M."/>
            <person name="Oren A."/>
            <person name="Chaudhuri R.R."/>
            <person name="La Ragione R."/>
            <person name="Hildebrand F."/>
            <person name="Pallen M.J."/>
        </authorList>
    </citation>
    <scope>NUCLEOTIDE SEQUENCE</scope>
    <source>
        <strain evidence="13">ChiSjej1B19-3389</strain>
    </source>
</reference>
<keyword evidence="10" id="KW-0732">Signal</keyword>
<evidence type="ECO:0000256" key="6">
    <source>
        <dbReference type="PROSITE-ProRule" id="PRU01240"/>
    </source>
</evidence>